<dbReference type="EMBL" id="QLTT01000020">
    <property type="protein sequence ID" value="RAS57885.1"/>
    <property type="molecule type" value="Genomic_DNA"/>
</dbReference>
<proteinExistence type="predicted"/>
<evidence type="ECO:0008006" key="3">
    <source>
        <dbReference type="Google" id="ProtNLM"/>
    </source>
</evidence>
<gene>
    <name evidence="1" type="ORF">C8D87_1208</name>
</gene>
<reference evidence="1 2" key="1">
    <citation type="submission" date="2018-06" db="EMBL/GenBank/DDBJ databases">
        <title>Genomic Encyclopedia of Type Strains, Phase IV (KMG-IV): sequencing the most valuable type-strain genomes for metagenomic binning, comparative biology and taxonomic classification.</title>
        <authorList>
            <person name="Goeker M."/>
        </authorList>
    </citation>
    <scope>NUCLEOTIDE SEQUENCE [LARGE SCALE GENOMIC DNA]</scope>
    <source>
        <strain evidence="1 2">DSM 45479</strain>
    </source>
</reference>
<organism evidence="1 2">
    <name type="scientific">Lentzea atacamensis</name>
    <dbReference type="NCBI Taxonomy" id="531938"/>
    <lineage>
        <taxon>Bacteria</taxon>
        <taxon>Bacillati</taxon>
        <taxon>Actinomycetota</taxon>
        <taxon>Actinomycetes</taxon>
        <taxon>Pseudonocardiales</taxon>
        <taxon>Pseudonocardiaceae</taxon>
        <taxon>Lentzea</taxon>
    </lineage>
</organism>
<protein>
    <recommendedName>
        <fullName evidence="3">Alpha/beta hydrolase</fullName>
    </recommendedName>
</protein>
<evidence type="ECO:0000313" key="2">
    <source>
        <dbReference type="Proteomes" id="UP000248714"/>
    </source>
</evidence>
<dbReference type="Proteomes" id="UP000248714">
    <property type="component" value="Unassembled WGS sequence"/>
</dbReference>
<dbReference type="Gene3D" id="3.40.50.1820">
    <property type="entry name" value="alpha/beta hydrolase"/>
    <property type="match status" value="1"/>
</dbReference>
<comment type="caution">
    <text evidence="1">The sequence shown here is derived from an EMBL/GenBank/DDBJ whole genome shotgun (WGS) entry which is preliminary data.</text>
</comment>
<accession>A0ABX9DXK6</accession>
<dbReference type="SUPFAM" id="SSF53474">
    <property type="entry name" value="alpha/beta-Hydrolases"/>
    <property type="match status" value="1"/>
</dbReference>
<name>A0ABX9DXK6_9PSEU</name>
<dbReference type="InterPro" id="IPR029058">
    <property type="entry name" value="AB_hydrolase_fold"/>
</dbReference>
<keyword evidence="2" id="KW-1185">Reference proteome</keyword>
<sequence>MFEIFQERMRKRMAQLVVMPCGWGEFLGTSLAFGGASIPDYDGKASFAPAGLDFTEDLKAAKWAVLDADPLHDLRFLAAVTATRRTTAPPLPGVRGFAEVLRDQLAELPGTGDLAAELAARDLELPFVAAMRQIRESPVVSQAIRQALEPAGQEKVRTTLARAIVAATCREVLLREHAVLPLHGDTRKRFVELVQHGLGGGQLGVWDDVADFGARVAKRLGGWALERWRVPFTDGSQPAMGDIVRYLTRGDDLRAAIAGVVEAADDDVVLVGHSLGGVASLDLMLIGSLPAVRTLVTVGSQGPLLFELDALPGLAVGADLPAGLPPWFNYYDRKDVLSYLAAPIFPGWAVDVEVDNEEGMPTAHSAYFDNNKFYDSLAGVIDGGTEP</sequence>
<evidence type="ECO:0000313" key="1">
    <source>
        <dbReference type="EMBL" id="RAS57885.1"/>
    </source>
</evidence>